<dbReference type="CDD" id="cd00834">
    <property type="entry name" value="KAS_I_II"/>
    <property type="match status" value="1"/>
</dbReference>
<dbReference type="Gene3D" id="3.40.47.10">
    <property type="match status" value="1"/>
</dbReference>
<reference evidence="15" key="1">
    <citation type="submission" date="2021-12" db="EMBL/GenBank/DDBJ databases">
        <title>Curvularia clavata genome.</title>
        <authorList>
            <person name="Cao Y."/>
        </authorList>
    </citation>
    <scope>NUCLEOTIDE SEQUENCE</scope>
    <source>
        <strain evidence="15">Yc1106</strain>
    </source>
</reference>
<evidence type="ECO:0000256" key="13">
    <source>
        <dbReference type="SAM" id="Phobius"/>
    </source>
</evidence>
<evidence type="ECO:0000256" key="9">
    <source>
        <dbReference type="ARBA" id="ARBA00022989"/>
    </source>
</evidence>
<evidence type="ECO:0000256" key="6">
    <source>
        <dbReference type="ARBA" id="ARBA00022596"/>
    </source>
</evidence>
<evidence type="ECO:0000256" key="2">
    <source>
        <dbReference type="ARBA" id="ARBA00008467"/>
    </source>
</evidence>
<feature type="transmembrane region" description="Helical" evidence="13">
    <location>
        <begin position="412"/>
        <end position="434"/>
    </location>
</feature>
<feature type="compositionally biased region" description="Basic and acidic residues" evidence="12">
    <location>
        <begin position="18"/>
        <end position="35"/>
    </location>
</feature>
<accession>A0A9Q9DRK1</accession>
<evidence type="ECO:0000256" key="11">
    <source>
        <dbReference type="RuleBase" id="RU003694"/>
    </source>
</evidence>
<evidence type="ECO:0000256" key="7">
    <source>
        <dbReference type="ARBA" id="ARBA00022679"/>
    </source>
</evidence>
<dbReference type="SMART" id="SM00825">
    <property type="entry name" value="PKS_KS"/>
    <property type="match status" value="1"/>
</dbReference>
<dbReference type="VEuPathDB" id="FungiDB:yc1106_04862"/>
<dbReference type="Pfam" id="PF00109">
    <property type="entry name" value="ketoacyl-synt"/>
    <property type="match status" value="1"/>
</dbReference>
<dbReference type="InterPro" id="IPR014030">
    <property type="entry name" value="Ketoacyl_synth_N"/>
</dbReference>
<evidence type="ECO:0000256" key="1">
    <source>
        <dbReference type="ARBA" id="ARBA00004127"/>
    </source>
</evidence>
<dbReference type="InterPro" id="IPR020841">
    <property type="entry name" value="PKS_Beta-ketoAc_synthase_dom"/>
</dbReference>
<feature type="domain" description="Ketosynthase family 3 (KS3)" evidence="14">
    <location>
        <begin position="1"/>
        <end position="371"/>
    </location>
</feature>
<feature type="region of interest" description="Disordered" evidence="12">
    <location>
        <begin position="371"/>
        <end position="391"/>
    </location>
</feature>
<dbReference type="GO" id="GO:0006633">
    <property type="term" value="P:fatty acid biosynthetic process"/>
    <property type="evidence" value="ECO:0007669"/>
    <property type="project" value="InterPro"/>
</dbReference>
<feature type="transmembrane region" description="Helical" evidence="13">
    <location>
        <begin position="481"/>
        <end position="509"/>
    </location>
</feature>
<proteinExistence type="inferred from homology"/>
<feature type="transmembrane region" description="Helical" evidence="13">
    <location>
        <begin position="713"/>
        <end position="736"/>
    </location>
</feature>
<evidence type="ECO:0000256" key="10">
    <source>
        <dbReference type="ARBA" id="ARBA00023136"/>
    </source>
</evidence>
<dbReference type="GO" id="GO:0012505">
    <property type="term" value="C:endomembrane system"/>
    <property type="evidence" value="ECO:0007669"/>
    <property type="project" value="UniProtKB-SubCell"/>
</dbReference>
<feature type="transmembrane region" description="Helical" evidence="13">
    <location>
        <begin position="623"/>
        <end position="645"/>
    </location>
</feature>
<comment type="similarity">
    <text evidence="2 11">Belongs to the thiolase-like superfamily. Beta-ketoacyl-ACP synthases family.</text>
</comment>
<evidence type="ECO:0000313" key="16">
    <source>
        <dbReference type="Proteomes" id="UP001056012"/>
    </source>
</evidence>
<dbReference type="InterPro" id="IPR018201">
    <property type="entry name" value="Ketoacyl_synth_AS"/>
</dbReference>
<evidence type="ECO:0000256" key="12">
    <source>
        <dbReference type="SAM" id="MobiDB-lite"/>
    </source>
</evidence>
<feature type="transmembrane region" description="Helical" evidence="13">
    <location>
        <begin position="593"/>
        <end position="617"/>
    </location>
</feature>
<protein>
    <recommendedName>
        <fullName evidence="4">beta-ketoacyl-[acyl-carrier-protein] synthase I</fullName>
        <ecNumber evidence="4">2.3.1.41</ecNumber>
    </recommendedName>
</protein>
<feature type="transmembrane region" description="Helical" evidence="13">
    <location>
        <begin position="666"/>
        <end position="693"/>
    </location>
</feature>
<feature type="region of interest" description="Disordered" evidence="12">
    <location>
        <begin position="1"/>
        <end position="35"/>
    </location>
</feature>
<dbReference type="Proteomes" id="UP001056012">
    <property type="component" value="Chromosome 3"/>
</dbReference>
<keyword evidence="7 11" id="KW-0808">Transferase</keyword>
<dbReference type="PROSITE" id="PS00606">
    <property type="entry name" value="KS3_1"/>
    <property type="match status" value="1"/>
</dbReference>
<comment type="similarity">
    <text evidence="3">Belongs to the NiCoT transporter (TC 2.A.52) family.</text>
</comment>
<evidence type="ECO:0000259" key="14">
    <source>
        <dbReference type="PROSITE" id="PS52004"/>
    </source>
</evidence>
<dbReference type="PANTHER" id="PTHR31611">
    <property type="entry name" value="HIGH-AFFINITY NICKEL TRANSPORT PROTEIN NIC1"/>
    <property type="match status" value="1"/>
</dbReference>
<dbReference type="InterPro" id="IPR004688">
    <property type="entry name" value="Ni/Co_transpt"/>
</dbReference>
<dbReference type="InterPro" id="IPR014031">
    <property type="entry name" value="Ketoacyl_synth_C"/>
</dbReference>
<organism evidence="15 16">
    <name type="scientific">Curvularia clavata</name>
    <dbReference type="NCBI Taxonomy" id="95742"/>
    <lineage>
        <taxon>Eukaryota</taxon>
        <taxon>Fungi</taxon>
        <taxon>Dikarya</taxon>
        <taxon>Ascomycota</taxon>
        <taxon>Pezizomycotina</taxon>
        <taxon>Dothideomycetes</taxon>
        <taxon>Pleosporomycetidae</taxon>
        <taxon>Pleosporales</taxon>
        <taxon>Pleosporineae</taxon>
        <taxon>Pleosporaceae</taxon>
        <taxon>Curvularia</taxon>
    </lineage>
</organism>
<dbReference type="Pfam" id="PF03824">
    <property type="entry name" value="NicO"/>
    <property type="match status" value="1"/>
</dbReference>
<dbReference type="OrthoDB" id="5197598at2759"/>
<keyword evidence="5" id="KW-0813">Transport</keyword>
<dbReference type="PROSITE" id="PS52004">
    <property type="entry name" value="KS3_2"/>
    <property type="match status" value="1"/>
</dbReference>
<dbReference type="FunFam" id="3.40.47.10:FF:000018">
    <property type="entry name" value="3-oxoacyl-[acyl-carrier-protein] synthase 2"/>
    <property type="match status" value="1"/>
</dbReference>
<dbReference type="Pfam" id="PF02801">
    <property type="entry name" value="Ketoacyl-synt_C"/>
    <property type="match status" value="1"/>
</dbReference>
<dbReference type="EC" id="2.3.1.41" evidence="4"/>
<evidence type="ECO:0000256" key="5">
    <source>
        <dbReference type="ARBA" id="ARBA00022448"/>
    </source>
</evidence>
<gene>
    <name evidence="15" type="ORF">yc1106_04862</name>
</gene>
<dbReference type="InterPro" id="IPR000794">
    <property type="entry name" value="Beta-ketoacyl_synthase"/>
</dbReference>
<evidence type="ECO:0000313" key="15">
    <source>
        <dbReference type="EMBL" id="USP77588.1"/>
    </source>
</evidence>
<keyword evidence="9 13" id="KW-1133">Transmembrane helix</keyword>
<comment type="subcellular location">
    <subcellularLocation>
        <location evidence="1">Endomembrane system</location>
        <topology evidence="1">Multi-pass membrane protein</topology>
    </subcellularLocation>
</comment>
<keyword evidence="8 13" id="KW-0812">Transmembrane</keyword>
<dbReference type="PANTHER" id="PTHR31611:SF0">
    <property type="entry name" value="HIGH-AFFINITY NICKEL TRANSPORT PROTEIN NIC1"/>
    <property type="match status" value="1"/>
</dbReference>
<dbReference type="InterPro" id="IPR011541">
    <property type="entry name" value="Ni/Co_transpt_high_affinity"/>
</dbReference>
<sequence length="802" mass="86409">MEKPDQRTLRHPGLVPEGTKDDGKWNSKEHLSPTDERRMARFAQYAMVASEEALKDAEWDPMKEEDLTATGVYMGSGIGSLDDVYDTTVAYEKGGYRKVSPLFVPRLLINLAAGHISMRYGFKGPNHAATTACTTGAHSIGDASRLIQFGDADVMIAGGSESCIHPLAISGFARARSLATKFNDRPTESSRPFDRQRDGFVIGEGAGVMVLEELEHAKKRNARIYAEIAGYGLSSDAYHMTAPREDGQGPQNAMKNALRHAGIKPRAVDYVNAHATSTPLGDAAENRAIKALLLGEEGRDAASKINVSSTKGAIGHLLGAAGSVEAIFAVLGIHHNVLPPTLNLSEPGDPAAEFDCNYVANVAQQHEVMASPHGVPTAGSDGSDPESQSSFLRSASKKATEYHAQIPYLRRLPFSAIAIIVTLIVVNLLVWAAVGIVLHWHTPLISTAILSYTLGLRHALDADHISAIDLMTRRLIAAGQRPVTVGMFFSLGHSTVVIATSLVVAGTAAAVSDKFDNFERIGGIIGTSVSAAFLLLLGIMNIYILYKLIVQMRKMIASDPGSEHEEFRIQGGGCLFPILQKLFKLVDRPWKMYPLGVLFGLGFDTSSEIAILGISSIQATKGTSIWLILIFPVLFTAGMCLLDTTDGALMMSLYTSTQLARDPIAICYYSIVLTVITVIVATIIGTVQFLNLILNVAEPEGRFWDGVEKLGDAWDIVGGAICGTFVVFGGLSVLLYKPWRRRIDKKRVSNAHFEPLSQDQDATAPSEHLCHDAREPPATPTKDVGIHVEPVESTGAVGPAHR</sequence>
<dbReference type="GO" id="GO:0005886">
    <property type="term" value="C:plasma membrane"/>
    <property type="evidence" value="ECO:0007669"/>
    <property type="project" value="InterPro"/>
</dbReference>
<dbReference type="InterPro" id="IPR016039">
    <property type="entry name" value="Thiolase-like"/>
</dbReference>
<dbReference type="NCBIfam" id="NF005589">
    <property type="entry name" value="PRK07314.1"/>
    <property type="match status" value="1"/>
</dbReference>
<dbReference type="GO" id="GO:0004315">
    <property type="term" value="F:3-oxoacyl-[acyl-carrier-protein] synthase activity"/>
    <property type="evidence" value="ECO:0007669"/>
    <property type="project" value="UniProtKB-EC"/>
</dbReference>
<evidence type="ECO:0000256" key="8">
    <source>
        <dbReference type="ARBA" id="ARBA00022692"/>
    </source>
</evidence>
<keyword evidence="16" id="KW-1185">Reference proteome</keyword>
<dbReference type="SUPFAM" id="SSF53901">
    <property type="entry name" value="Thiolase-like"/>
    <property type="match status" value="1"/>
</dbReference>
<evidence type="ECO:0000256" key="4">
    <source>
        <dbReference type="ARBA" id="ARBA00013191"/>
    </source>
</evidence>
<keyword evidence="6" id="KW-0533">Nickel</keyword>
<dbReference type="AlphaFoldDB" id="A0A9Q9DRK1"/>
<dbReference type="GO" id="GO:0015099">
    <property type="term" value="F:nickel cation transmembrane transporter activity"/>
    <property type="evidence" value="ECO:0007669"/>
    <property type="project" value="InterPro"/>
</dbReference>
<keyword evidence="10 13" id="KW-0472">Membrane</keyword>
<feature type="transmembrane region" description="Helical" evidence="13">
    <location>
        <begin position="521"/>
        <end position="546"/>
    </location>
</feature>
<dbReference type="EMBL" id="CP089276">
    <property type="protein sequence ID" value="USP77588.1"/>
    <property type="molecule type" value="Genomic_DNA"/>
</dbReference>
<name>A0A9Q9DRK1_CURCL</name>
<feature type="region of interest" description="Disordered" evidence="12">
    <location>
        <begin position="754"/>
        <end position="802"/>
    </location>
</feature>
<evidence type="ECO:0000256" key="3">
    <source>
        <dbReference type="ARBA" id="ARBA00010892"/>
    </source>
</evidence>